<dbReference type="EMBL" id="CAKKNE010000001">
    <property type="protein sequence ID" value="CAH0364530.1"/>
    <property type="molecule type" value="Genomic_DNA"/>
</dbReference>
<sequence>MLRQTTLWLLYAVAQAMVATEPRSVLNEMQAAGAAVDATGFRAPRAACMEATEWEAPPEGVARAAWEECDSRERLAVKLARAWADGGCETPEASPDPLRPVYWDIDELRSLATPAATARARRDRRRRDKLRAMVDADSATKIDAAVDLVDARAARGNFGARGAARVRNVAGTLVAGALVATSTLPPEISEEIGRSYPFRLTFVVAALAALACRAPDAVLVPGAHLCAADGRNGLEPRYDAWRDEISYEGSVDDEPVRLAPPVASSSLDLLFDRAVVGGRSERSLVVDGAVALVGEDLRLRAPPFDPRDHDDPRDAAKHWKPFAAAPRDYLPFQAAARRDLAKLRAAKDVAPADDVSRRRRDLARAFRCEQERLLARFVGL</sequence>
<protein>
    <submittedName>
        <fullName evidence="2">Uncharacterized protein</fullName>
    </submittedName>
</protein>
<accession>A0A8J2WE06</accession>
<feature type="chain" id="PRO_5035188386" evidence="1">
    <location>
        <begin position="17"/>
        <end position="380"/>
    </location>
</feature>
<reference evidence="2" key="1">
    <citation type="submission" date="2021-11" db="EMBL/GenBank/DDBJ databases">
        <authorList>
            <consortium name="Genoscope - CEA"/>
            <person name="William W."/>
        </authorList>
    </citation>
    <scope>NUCLEOTIDE SEQUENCE</scope>
</reference>
<gene>
    <name evidence="2" type="ORF">PECAL_1P08970</name>
</gene>
<evidence type="ECO:0000313" key="2">
    <source>
        <dbReference type="EMBL" id="CAH0364530.1"/>
    </source>
</evidence>
<name>A0A8J2WE06_9STRA</name>
<proteinExistence type="predicted"/>
<dbReference type="Proteomes" id="UP000789595">
    <property type="component" value="Unassembled WGS sequence"/>
</dbReference>
<organism evidence="2 3">
    <name type="scientific">Pelagomonas calceolata</name>
    <dbReference type="NCBI Taxonomy" id="35677"/>
    <lineage>
        <taxon>Eukaryota</taxon>
        <taxon>Sar</taxon>
        <taxon>Stramenopiles</taxon>
        <taxon>Ochrophyta</taxon>
        <taxon>Pelagophyceae</taxon>
        <taxon>Pelagomonadales</taxon>
        <taxon>Pelagomonadaceae</taxon>
        <taxon>Pelagomonas</taxon>
    </lineage>
</organism>
<comment type="caution">
    <text evidence="2">The sequence shown here is derived from an EMBL/GenBank/DDBJ whole genome shotgun (WGS) entry which is preliminary data.</text>
</comment>
<keyword evidence="1" id="KW-0732">Signal</keyword>
<dbReference type="AlphaFoldDB" id="A0A8J2WE06"/>
<evidence type="ECO:0000313" key="3">
    <source>
        <dbReference type="Proteomes" id="UP000789595"/>
    </source>
</evidence>
<keyword evidence="3" id="KW-1185">Reference proteome</keyword>
<feature type="signal peptide" evidence="1">
    <location>
        <begin position="1"/>
        <end position="16"/>
    </location>
</feature>
<evidence type="ECO:0000256" key="1">
    <source>
        <dbReference type="SAM" id="SignalP"/>
    </source>
</evidence>